<comment type="caution">
    <text evidence="8">The sequence shown here is derived from an EMBL/GenBank/DDBJ whole genome shotgun (WGS) entry which is preliminary data.</text>
</comment>
<feature type="DNA-binding region" description="OmpR/PhoB-type" evidence="6">
    <location>
        <begin position="32"/>
        <end position="128"/>
    </location>
</feature>
<dbReference type="InterPro" id="IPR001867">
    <property type="entry name" value="OmpR/PhoB-type_DNA-bd"/>
</dbReference>
<keyword evidence="1" id="KW-0597">Phosphoprotein</keyword>
<keyword evidence="4 6" id="KW-0238">DNA-binding</keyword>
<evidence type="ECO:0000256" key="4">
    <source>
        <dbReference type="ARBA" id="ARBA00023125"/>
    </source>
</evidence>
<dbReference type="CDD" id="cd00383">
    <property type="entry name" value="trans_reg_C"/>
    <property type="match status" value="1"/>
</dbReference>
<evidence type="ECO:0000256" key="3">
    <source>
        <dbReference type="ARBA" id="ARBA00023015"/>
    </source>
</evidence>
<organism evidence="8 9">
    <name type="scientific">Siccirubricoccus soli</name>
    <dbReference type="NCBI Taxonomy" id="2899147"/>
    <lineage>
        <taxon>Bacteria</taxon>
        <taxon>Pseudomonadati</taxon>
        <taxon>Pseudomonadota</taxon>
        <taxon>Alphaproteobacteria</taxon>
        <taxon>Acetobacterales</taxon>
        <taxon>Roseomonadaceae</taxon>
        <taxon>Siccirubricoccus</taxon>
    </lineage>
</organism>
<proteinExistence type="predicted"/>
<keyword evidence="2" id="KW-0902">Two-component regulatory system</keyword>
<sequence>MLAETRQRELVARIRALLRRTARAAAAAPRPVEELAVGDVRLSLRLRRAWRAGRALSLTTAEFDLLTCFLRSPGIPLSRDVLAQAALGVAAVEAGPRNLDNLVSKLRRKLGPEDPIRTLRNTGYLYAA</sequence>
<dbReference type="Pfam" id="PF00486">
    <property type="entry name" value="Trans_reg_C"/>
    <property type="match status" value="1"/>
</dbReference>
<dbReference type="EMBL" id="JAFIRR010000006">
    <property type="protein sequence ID" value="MCO6414710.1"/>
    <property type="molecule type" value="Genomic_DNA"/>
</dbReference>
<evidence type="ECO:0000313" key="8">
    <source>
        <dbReference type="EMBL" id="MCO6414710.1"/>
    </source>
</evidence>
<dbReference type="SMART" id="SM00862">
    <property type="entry name" value="Trans_reg_C"/>
    <property type="match status" value="1"/>
</dbReference>
<dbReference type="PANTHER" id="PTHR48111:SF4">
    <property type="entry name" value="DNA-BINDING DUAL TRANSCRIPTIONAL REGULATOR OMPR"/>
    <property type="match status" value="1"/>
</dbReference>
<dbReference type="InterPro" id="IPR039420">
    <property type="entry name" value="WalR-like"/>
</dbReference>
<evidence type="ECO:0000256" key="6">
    <source>
        <dbReference type="PROSITE-ProRule" id="PRU01091"/>
    </source>
</evidence>
<evidence type="ECO:0000256" key="2">
    <source>
        <dbReference type="ARBA" id="ARBA00023012"/>
    </source>
</evidence>
<dbReference type="SUPFAM" id="SSF46894">
    <property type="entry name" value="C-terminal effector domain of the bipartite response regulators"/>
    <property type="match status" value="1"/>
</dbReference>
<dbReference type="Gene3D" id="1.10.10.10">
    <property type="entry name" value="Winged helix-like DNA-binding domain superfamily/Winged helix DNA-binding domain"/>
    <property type="match status" value="1"/>
</dbReference>
<feature type="domain" description="OmpR/PhoB-type" evidence="7">
    <location>
        <begin position="32"/>
        <end position="128"/>
    </location>
</feature>
<name>A0ABT1CYH0_9PROT</name>
<evidence type="ECO:0000259" key="7">
    <source>
        <dbReference type="PROSITE" id="PS51755"/>
    </source>
</evidence>
<protein>
    <submittedName>
        <fullName evidence="8">Winged helix-turn-helix domain-containing protein</fullName>
    </submittedName>
</protein>
<keyword evidence="5" id="KW-0804">Transcription</keyword>
<dbReference type="Proteomes" id="UP001523392">
    <property type="component" value="Unassembled WGS sequence"/>
</dbReference>
<dbReference type="InterPro" id="IPR036388">
    <property type="entry name" value="WH-like_DNA-bd_sf"/>
</dbReference>
<evidence type="ECO:0000256" key="5">
    <source>
        <dbReference type="ARBA" id="ARBA00023163"/>
    </source>
</evidence>
<dbReference type="PROSITE" id="PS51755">
    <property type="entry name" value="OMPR_PHOB"/>
    <property type="match status" value="1"/>
</dbReference>
<reference evidence="8 9" key="1">
    <citation type="submission" date="2021-12" db="EMBL/GenBank/DDBJ databases">
        <title>Siccirubricoccus leaddurans sp. nov., a high concentration Zn2+ tolerance bacterium.</title>
        <authorList>
            <person name="Cao Y."/>
        </authorList>
    </citation>
    <scope>NUCLEOTIDE SEQUENCE [LARGE SCALE GENOMIC DNA]</scope>
    <source>
        <strain evidence="8 9">KC 17139</strain>
    </source>
</reference>
<evidence type="ECO:0000256" key="1">
    <source>
        <dbReference type="ARBA" id="ARBA00022553"/>
    </source>
</evidence>
<gene>
    <name evidence="8" type="ORF">JYK14_00755</name>
</gene>
<evidence type="ECO:0000313" key="9">
    <source>
        <dbReference type="Proteomes" id="UP001523392"/>
    </source>
</evidence>
<accession>A0ABT1CYH0</accession>
<dbReference type="PANTHER" id="PTHR48111">
    <property type="entry name" value="REGULATOR OF RPOS"/>
    <property type="match status" value="1"/>
</dbReference>
<keyword evidence="3" id="KW-0805">Transcription regulation</keyword>
<dbReference type="InterPro" id="IPR016032">
    <property type="entry name" value="Sig_transdc_resp-reg_C-effctor"/>
</dbReference>
<keyword evidence="9" id="KW-1185">Reference proteome</keyword>